<accession>A0A9N9N6T6</accession>
<comment type="caution">
    <text evidence="2">The sequence shown here is derived from an EMBL/GenBank/DDBJ whole genome shotgun (WGS) entry which is preliminary data.</text>
</comment>
<dbReference type="AlphaFoldDB" id="A0A9N9N6T6"/>
<feature type="compositionally biased region" description="Polar residues" evidence="1">
    <location>
        <begin position="197"/>
        <end position="210"/>
    </location>
</feature>
<dbReference type="OrthoDB" id="10532806at2759"/>
<evidence type="ECO:0000313" key="2">
    <source>
        <dbReference type="EMBL" id="CAG8707485.1"/>
    </source>
</evidence>
<feature type="non-terminal residue" evidence="2">
    <location>
        <position position="275"/>
    </location>
</feature>
<dbReference type="EMBL" id="CAJVPS010021438">
    <property type="protein sequence ID" value="CAG8707485.1"/>
    <property type="molecule type" value="Genomic_DNA"/>
</dbReference>
<keyword evidence="3" id="KW-1185">Reference proteome</keyword>
<feature type="region of interest" description="Disordered" evidence="1">
    <location>
        <begin position="194"/>
        <end position="246"/>
    </location>
</feature>
<reference evidence="2" key="1">
    <citation type="submission" date="2021-06" db="EMBL/GenBank/DDBJ databases">
        <authorList>
            <person name="Kallberg Y."/>
            <person name="Tangrot J."/>
            <person name="Rosling A."/>
        </authorList>
    </citation>
    <scope>NUCLEOTIDE SEQUENCE</scope>
    <source>
        <strain evidence="2">FL130A</strain>
    </source>
</reference>
<protein>
    <submittedName>
        <fullName evidence="2">1720_t:CDS:1</fullName>
    </submittedName>
</protein>
<feature type="compositionally biased region" description="Polar residues" evidence="1">
    <location>
        <begin position="258"/>
        <end position="275"/>
    </location>
</feature>
<proteinExistence type="predicted"/>
<sequence>VGEVIVGEMSTTHFARGIILSDLVHLDLEPNDLPRFPALISMIALVQEPPRIDGEDAFMTVVVTDHIDQDQCDTEIKCHYLASAPHLIRITPAIKKNSILYINGEFFLYKNESYVHAKSITFSGHLKSSINVDTSSKIPWDDEISDESSKTVSFAETIAAKFDIKHPKNKNSPMITPPVTNLIAEPFTQANPDREQSTVNQYATNSSSAAESHKRINSNKKSSVIKVPKTKLSPAKPYTQTRNRRKLTDLAKDMLINPNASEQSPSVSPDHQNLT</sequence>
<evidence type="ECO:0000256" key="1">
    <source>
        <dbReference type="SAM" id="MobiDB-lite"/>
    </source>
</evidence>
<dbReference type="Proteomes" id="UP000789508">
    <property type="component" value="Unassembled WGS sequence"/>
</dbReference>
<name>A0A9N9N6T6_9GLOM</name>
<organism evidence="2 3">
    <name type="scientific">Ambispora leptoticha</name>
    <dbReference type="NCBI Taxonomy" id="144679"/>
    <lineage>
        <taxon>Eukaryota</taxon>
        <taxon>Fungi</taxon>
        <taxon>Fungi incertae sedis</taxon>
        <taxon>Mucoromycota</taxon>
        <taxon>Glomeromycotina</taxon>
        <taxon>Glomeromycetes</taxon>
        <taxon>Archaeosporales</taxon>
        <taxon>Ambisporaceae</taxon>
        <taxon>Ambispora</taxon>
    </lineage>
</organism>
<feature type="region of interest" description="Disordered" evidence="1">
    <location>
        <begin position="256"/>
        <end position="275"/>
    </location>
</feature>
<evidence type="ECO:0000313" key="3">
    <source>
        <dbReference type="Proteomes" id="UP000789508"/>
    </source>
</evidence>
<gene>
    <name evidence="2" type="ORF">ALEPTO_LOCUS11785</name>
</gene>